<feature type="transmembrane region" description="Helical" evidence="1">
    <location>
        <begin position="215"/>
        <end position="232"/>
    </location>
</feature>
<dbReference type="OrthoDB" id="261862at2"/>
<evidence type="ECO:0000313" key="2">
    <source>
        <dbReference type="EMBL" id="AQQ70831.1"/>
    </source>
</evidence>
<name>A0A1Q2MDQ7_9BACT</name>
<evidence type="ECO:0000313" key="3">
    <source>
        <dbReference type="Proteomes" id="UP000188181"/>
    </source>
</evidence>
<proteinExistence type="predicted"/>
<protein>
    <submittedName>
        <fullName evidence="2">Uncharacterized protein</fullName>
    </submittedName>
</protein>
<feature type="transmembrane region" description="Helical" evidence="1">
    <location>
        <begin position="115"/>
        <end position="140"/>
    </location>
</feature>
<keyword evidence="1" id="KW-1133">Transmembrane helix</keyword>
<feature type="transmembrane region" description="Helical" evidence="1">
    <location>
        <begin position="89"/>
        <end position="109"/>
    </location>
</feature>
<dbReference type="AlphaFoldDB" id="A0A1Q2MDQ7"/>
<sequence length="616" mass="70659">MKNKKEKQQGPSKSFMTSGPTLHYSHSNVLASFWFSFIVYAALCSFWAKINYGQVGIPDLNTLFEPDRWYLSTFLSTPLSIFEYRYQGLVIGGLVGLLSIVPLSVSLLLSFPHSILFILAAALIAQLPGLAVVLLVSCVAISCRPLRFRSRFISIVLCIVPSMLFWFLTGGLHTVEPLRWAYSYFPWMFAWIVALAYAGFALAVGHYTRYRPGTIGSLSLLFLLGNIFLFTYKVGFSEADYQIYVEVHNEQQSTVFAKKSITPILDEAVQDPVLKSYLTASFYSQDPIMLRSELKREIVDMLRWDHWPQWFSEIMPPEFNYQAARDRMDSDLDFFINKHKKSWRIPQVLYHKAMLAEMEPSLKILEMHEILEFDSSHANTEVIPIWGRLYRDFPESPESIEARCRIAYNLAAHKSLDSACELAQKALEMIKEHIKNLKDKPAELSGEIFLPIKKTAITDLKANDLQFRLEYLLNLISSNRSDDPAENATISEFISLNPNDIMYEKKLKSILAGLAEKNPLRDNVELAIILEIQDPYAQQEELEKFISENSGADSFIKARYKLARLKLDISRSIEDDEERATQLRRQALDVFKDIQKQSPDNIYNESIERILTAIKD</sequence>
<feature type="transmembrane region" description="Helical" evidence="1">
    <location>
        <begin position="152"/>
        <end position="172"/>
    </location>
</feature>
<dbReference type="Proteomes" id="UP000188181">
    <property type="component" value="Chromosome"/>
</dbReference>
<keyword evidence="1" id="KW-0812">Transmembrane</keyword>
<gene>
    <name evidence="2" type="ORF">SMSP2_01193</name>
</gene>
<feature type="transmembrane region" description="Helical" evidence="1">
    <location>
        <begin position="184"/>
        <end position="203"/>
    </location>
</feature>
<evidence type="ECO:0000256" key="1">
    <source>
        <dbReference type="SAM" id="Phobius"/>
    </source>
</evidence>
<reference evidence="3" key="1">
    <citation type="submission" date="2017-02" db="EMBL/GenBank/DDBJ databases">
        <title>Comparative genomics and description of representatives of a novel lineage of planctomycetes thriving in anoxic sediments.</title>
        <authorList>
            <person name="Spring S."/>
            <person name="Bunk B."/>
            <person name="Sproer C."/>
        </authorList>
    </citation>
    <scope>NUCLEOTIDE SEQUENCE [LARGE SCALE GENOMIC DNA]</scope>
    <source>
        <strain evidence="3">SM-Chi-D1</strain>
    </source>
</reference>
<keyword evidence="1" id="KW-0472">Membrane</keyword>
<dbReference type="STRING" id="1851148.SMSP2_01193"/>
<organism evidence="2 3">
    <name type="scientific">Limihaloglobus sulfuriphilus</name>
    <dbReference type="NCBI Taxonomy" id="1851148"/>
    <lineage>
        <taxon>Bacteria</taxon>
        <taxon>Pseudomonadati</taxon>
        <taxon>Planctomycetota</taxon>
        <taxon>Phycisphaerae</taxon>
        <taxon>Sedimentisphaerales</taxon>
        <taxon>Sedimentisphaeraceae</taxon>
        <taxon>Limihaloglobus</taxon>
    </lineage>
</organism>
<dbReference type="RefSeq" id="WP_146683065.1">
    <property type="nucleotide sequence ID" value="NZ_CP019646.1"/>
</dbReference>
<dbReference type="KEGG" id="pbas:SMSP2_01193"/>
<feature type="transmembrane region" description="Helical" evidence="1">
    <location>
        <begin position="29"/>
        <end position="48"/>
    </location>
</feature>
<dbReference type="EMBL" id="CP019646">
    <property type="protein sequence ID" value="AQQ70831.1"/>
    <property type="molecule type" value="Genomic_DNA"/>
</dbReference>
<accession>A0A1Q2MDQ7</accession>
<keyword evidence="3" id="KW-1185">Reference proteome</keyword>